<comment type="caution">
    <text evidence="1">The sequence shown here is derived from an EMBL/GenBank/DDBJ whole genome shotgun (WGS) entry which is preliminary data.</text>
</comment>
<organism evidence="1 2">
    <name type="scientific">Mycobacterium gordonae</name>
    <dbReference type="NCBI Taxonomy" id="1778"/>
    <lineage>
        <taxon>Bacteria</taxon>
        <taxon>Bacillati</taxon>
        <taxon>Actinomycetota</taxon>
        <taxon>Actinomycetes</taxon>
        <taxon>Mycobacteriales</taxon>
        <taxon>Mycobacteriaceae</taxon>
        <taxon>Mycobacterium</taxon>
    </lineage>
</organism>
<protein>
    <submittedName>
        <fullName evidence="1">Uncharacterized protein</fullName>
    </submittedName>
</protein>
<proteinExistence type="predicted"/>
<gene>
    <name evidence="1" type="ORF">A9W98_04755</name>
</gene>
<evidence type="ECO:0000313" key="1">
    <source>
        <dbReference type="EMBL" id="OBR97913.1"/>
    </source>
</evidence>
<accession>A0A1A6B6P1</accession>
<name>A0A1A6B6P1_MYCGO</name>
<dbReference type="Proteomes" id="UP000093757">
    <property type="component" value="Unassembled WGS sequence"/>
</dbReference>
<dbReference type="EMBL" id="MAEM01000561">
    <property type="protein sequence ID" value="OBR97913.1"/>
    <property type="molecule type" value="Genomic_DNA"/>
</dbReference>
<evidence type="ECO:0000313" key="2">
    <source>
        <dbReference type="Proteomes" id="UP000093757"/>
    </source>
</evidence>
<sequence length="239" mass="25914">MLSAAAYLEAAWHSRAIAAKTEPPGMALAQRYLADMSIDTTVSVGHRLINFVARVARTNPTTRAQFASVDKLTRLAGDYEPFVTEVHTAWLSLNAETMRALRRNTPPVHEGSLSALHTLISASVWKPLSAVRAENFHRWRKEHESVSGVDQNSGRGSDYVDHAGNVIGRRVSAIRRRHQVSDGLTDQTTQIAGEGVLAMATAVDAVITDTLANLRQLTNGFVLNLDFDGNIVSMGGLGS</sequence>
<dbReference type="AlphaFoldDB" id="A0A1A6B6P1"/>
<reference evidence="1 2" key="1">
    <citation type="submission" date="2016-06" db="EMBL/GenBank/DDBJ databases">
        <authorList>
            <person name="Kjaerup R.B."/>
            <person name="Dalgaard T.S."/>
            <person name="Juul-Madsen H.R."/>
        </authorList>
    </citation>
    <scope>NUCLEOTIDE SEQUENCE [LARGE SCALE GENOMIC DNA]</scope>
    <source>
        <strain evidence="1 2">1245752.6</strain>
    </source>
</reference>